<proteinExistence type="predicted"/>
<dbReference type="VEuPathDB" id="FungiDB:PV08_11844"/>
<accession>A0A0D2ATM4</accession>
<organism evidence="1 2">
    <name type="scientific">Exophiala spinifera</name>
    <dbReference type="NCBI Taxonomy" id="91928"/>
    <lineage>
        <taxon>Eukaryota</taxon>
        <taxon>Fungi</taxon>
        <taxon>Dikarya</taxon>
        <taxon>Ascomycota</taxon>
        <taxon>Pezizomycotina</taxon>
        <taxon>Eurotiomycetes</taxon>
        <taxon>Chaetothyriomycetidae</taxon>
        <taxon>Chaetothyriales</taxon>
        <taxon>Herpotrichiellaceae</taxon>
        <taxon>Exophiala</taxon>
    </lineage>
</organism>
<dbReference type="Proteomes" id="UP000053328">
    <property type="component" value="Unassembled WGS sequence"/>
</dbReference>
<sequence>MGPQWIDHICKEFREASKKEYTTNREKEDHLMKLLDDGWSEVKKTFETARDKRKITSWSILVSETLTDAMVSTEKHHTLLDYAIVVCHCSTVLKFLRSVWKGLKGLEPADIDLQVFYLERDVEFHHASLRLGRYKLEPWGLKDDYKKAENSPPSTWE</sequence>
<dbReference type="EMBL" id="KN847501">
    <property type="protein sequence ID" value="KIW10068.1"/>
    <property type="molecule type" value="Genomic_DNA"/>
</dbReference>
<dbReference type="OrthoDB" id="10343818at2759"/>
<evidence type="ECO:0000313" key="1">
    <source>
        <dbReference type="EMBL" id="KIW10068.1"/>
    </source>
</evidence>
<dbReference type="GeneID" id="27338927"/>
<reference evidence="1 2" key="1">
    <citation type="submission" date="2015-01" db="EMBL/GenBank/DDBJ databases">
        <title>The Genome Sequence of Exophiala spinifera CBS89968.</title>
        <authorList>
            <consortium name="The Broad Institute Genomics Platform"/>
            <person name="Cuomo C."/>
            <person name="de Hoog S."/>
            <person name="Gorbushina A."/>
            <person name="Stielow B."/>
            <person name="Teixiera M."/>
            <person name="Abouelleil A."/>
            <person name="Chapman S.B."/>
            <person name="Priest M."/>
            <person name="Young S.K."/>
            <person name="Wortman J."/>
            <person name="Nusbaum C."/>
            <person name="Birren B."/>
        </authorList>
    </citation>
    <scope>NUCLEOTIDE SEQUENCE [LARGE SCALE GENOMIC DNA]</scope>
    <source>
        <strain evidence="1 2">CBS 89968</strain>
    </source>
</reference>
<keyword evidence="2" id="KW-1185">Reference proteome</keyword>
<protein>
    <submittedName>
        <fullName evidence="1">Uncharacterized protein</fullName>
    </submittedName>
</protein>
<dbReference type="RefSeq" id="XP_016230284.1">
    <property type="nucleotide sequence ID" value="XM_016386152.1"/>
</dbReference>
<dbReference type="HOGENOM" id="CLU_1686586_0_0_1"/>
<dbReference type="AlphaFoldDB" id="A0A0D2ATM4"/>
<name>A0A0D2ATM4_9EURO</name>
<gene>
    <name evidence="1" type="ORF">PV08_11844</name>
</gene>
<evidence type="ECO:0000313" key="2">
    <source>
        <dbReference type="Proteomes" id="UP000053328"/>
    </source>
</evidence>